<feature type="compositionally biased region" description="Basic and acidic residues" evidence="1">
    <location>
        <begin position="1"/>
        <end position="17"/>
    </location>
</feature>
<dbReference type="NCBIfam" id="TIGR03624">
    <property type="entry name" value="putative hydrolase"/>
    <property type="match status" value="1"/>
</dbReference>
<feature type="region of interest" description="Disordered" evidence="1">
    <location>
        <begin position="483"/>
        <end position="538"/>
    </location>
</feature>
<sequence>MATPDDRPDPELPRDPDEGSSSGDTGAGSGGIGFGSGGAGRGGGGFGGASGGFGFTGSPQGPSGAQNPFAGTPFEQLMGAFTGAFGSGGAMPDLGAMMAQMQQLMAPQEGNVNWGIATQVARQTVAQQPDPTPHDGERSAAADASRLAEHWLDTATELPAATSGIAVWSRAEWIEYTTPTWKRLVEPIAEHVVSAMGQALPEEARAMAGPLIGLLGQAGGAMFGQQIGRAVGELSREVMSSTDIGIPLAPDGTSALLPANVRAFSEGLDQSPTDVMLYVALRECAHQRLFASAPWLRSHLLSAVEEYGRGTAIDLTRIEEALSNLDPTNMGAIQEALSGGLFEPQQTGVQQAALVRLETVLALVEGWVDEVVAQATADRMPAAAPLQEAIRRRRAAGGPAEQTFAALVGLQLRPRRLRDAATLWGSLRDRDGAAARDAVWAHPDLMPTAADLDDPLGFAAGKRAAEANEDFDAALAALLDGPAATNQSDTDETDTGQVDTGQVDRDQAGAGDDLDAPGSGESAGGADPDVTGSEDQPR</sequence>
<dbReference type="PANTHER" id="PTHR39420">
    <property type="match status" value="1"/>
</dbReference>
<protein>
    <submittedName>
        <fullName evidence="2">Uncharacterized protein SCO5199</fullName>
    </submittedName>
</protein>
<dbReference type="SUPFAM" id="SSF55486">
    <property type="entry name" value="Metalloproteases ('zincins'), catalytic domain"/>
    <property type="match status" value="1"/>
</dbReference>
<organism evidence="2">
    <name type="scientific">uncultured Nocardioidaceae bacterium</name>
    <dbReference type="NCBI Taxonomy" id="253824"/>
    <lineage>
        <taxon>Bacteria</taxon>
        <taxon>Bacillati</taxon>
        <taxon>Actinomycetota</taxon>
        <taxon>Actinomycetes</taxon>
        <taxon>Propionibacteriales</taxon>
        <taxon>Nocardioidaceae</taxon>
        <taxon>environmental samples</taxon>
    </lineage>
</organism>
<feature type="region of interest" description="Disordered" evidence="1">
    <location>
        <begin position="1"/>
        <end position="71"/>
    </location>
</feature>
<feature type="compositionally biased region" description="Gly residues" evidence="1">
    <location>
        <begin position="25"/>
        <end position="55"/>
    </location>
</feature>
<evidence type="ECO:0000313" key="2">
    <source>
        <dbReference type="EMBL" id="CAA9316577.1"/>
    </source>
</evidence>
<name>A0A6J4KVX7_9ACTN</name>
<feature type="region of interest" description="Disordered" evidence="1">
    <location>
        <begin position="124"/>
        <end position="144"/>
    </location>
</feature>
<evidence type="ECO:0000256" key="1">
    <source>
        <dbReference type="SAM" id="MobiDB-lite"/>
    </source>
</evidence>
<accession>A0A6J4KVX7</accession>
<dbReference type="PANTHER" id="PTHR39420:SF2">
    <property type="entry name" value="HYDROLASE"/>
    <property type="match status" value="1"/>
</dbReference>
<dbReference type="InterPro" id="IPR042271">
    <property type="entry name" value="Zinicin_2_N"/>
</dbReference>
<dbReference type="AlphaFoldDB" id="A0A6J4KVX7"/>
<dbReference type="Gene3D" id="1.20.150.30">
    <property type="entry name" value="Zincin-like metallopeptidase, N-terminal domain"/>
    <property type="match status" value="1"/>
</dbReference>
<dbReference type="InterPro" id="IPR018766">
    <property type="entry name" value="Zinicin_2"/>
</dbReference>
<dbReference type="Pfam" id="PF10103">
    <property type="entry name" value="Zincin_2"/>
    <property type="match status" value="1"/>
</dbReference>
<gene>
    <name evidence="2" type="ORF">AVDCRST_MAG29-152</name>
</gene>
<reference evidence="2" key="1">
    <citation type="submission" date="2020-02" db="EMBL/GenBank/DDBJ databases">
        <authorList>
            <person name="Meier V. D."/>
        </authorList>
    </citation>
    <scope>NUCLEOTIDE SEQUENCE</scope>
    <source>
        <strain evidence="2">AVDCRST_MAG29</strain>
    </source>
</reference>
<dbReference type="EMBL" id="CADCUG010000012">
    <property type="protein sequence ID" value="CAA9316577.1"/>
    <property type="molecule type" value="Genomic_DNA"/>
</dbReference>
<feature type="compositionally biased region" description="Basic and acidic residues" evidence="1">
    <location>
        <begin position="132"/>
        <end position="144"/>
    </location>
</feature>
<proteinExistence type="predicted"/>